<dbReference type="AlphaFoldDB" id="A0A0H5AUB0"/>
<dbReference type="PATRIC" id="fig|200450.3.peg.3790"/>
<gene>
    <name evidence="1" type="ORF">AA957_18430</name>
</gene>
<dbReference type="KEGG" id="ptv:AA957_18430"/>
<reference evidence="2" key="2">
    <citation type="submission" date="2015-05" db="EMBL/GenBank/DDBJ databases">
        <authorList>
            <person name="Swarnkar M.K."/>
            <person name="Vyas P."/>
            <person name="Rahi P."/>
            <person name="Thakur R."/>
            <person name="Thakur N."/>
            <person name="Singh A.K."/>
            <person name="Gulati A."/>
        </authorList>
    </citation>
    <scope>NUCLEOTIDE SEQUENCE [LARGE SCALE GENOMIC DNA]</scope>
    <source>
        <strain evidence="2">745</strain>
    </source>
</reference>
<dbReference type="Proteomes" id="UP000036608">
    <property type="component" value="Chromosome"/>
</dbReference>
<protein>
    <submittedName>
        <fullName evidence="1">Uncharacterized protein</fullName>
    </submittedName>
</protein>
<evidence type="ECO:0000313" key="2">
    <source>
        <dbReference type="Proteomes" id="UP000036608"/>
    </source>
</evidence>
<evidence type="ECO:0000313" key="1">
    <source>
        <dbReference type="EMBL" id="AKS08017.1"/>
    </source>
</evidence>
<organism evidence="1 2">
    <name type="scientific">Pseudomonas trivialis</name>
    <dbReference type="NCBI Taxonomy" id="200450"/>
    <lineage>
        <taxon>Bacteria</taxon>
        <taxon>Pseudomonadati</taxon>
        <taxon>Pseudomonadota</taxon>
        <taxon>Gammaproteobacteria</taxon>
        <taxon>Pseudomonadales</taxon>
        <taxon>Pseudomonadaceae</taxon>
        <taxon>Pseudomonas</taxon>
    </lineage>
</organism>
<reference evidence="1 2" key="1">
    <citation type="journal article" date="2015" name="Genome Announc.">
        <title>Complete Genome Sequence of the Rhizobacterium Pseudomonas trivialis Strain IHBB745 with Multiple Plant Growth-Promoting Activities and Tolerance to Desiccation and Alkalinity.</title>
        <authorList>
            <person name="Gulati A."/>
            <person name="Swarnkar M.K."/>
            <person name="Vyas P."/>
            <person name="Rahi P."/>
            <person name="Thakur R."/>
            <person name="Thakur N."/>
            <person name="Singh A.K."/>
        </authorList>
    </citation>
    <scope>NUCLEOTIDE SEQUENCE [LARGE SCALE GENOMIC DNA]</scope>
    <source>
        <strain evidence="2">745</strain>
    </source>
</reference>
<name>A0A0H5AUB0_9PSED</name>
<dbReference type="EMBL" id="CP011507">
    <property type="protein sequence ID" value="AKS08017.1"/>
    <property type="molecule type" value="Genomic_DNA"/>
</dbReference>
<dbReference type="RefSeq" id="WP_049711450.1">
    <property type="nucleotide sequence ID" value="NZ_CP011507.1"/>
</dbReference>
<accession>A0A0H5AUB0</accession>
<sequence>MGSLQQPNRWRALALIIALAGLPGIVFAAKAKVPEGYRLAQTLVTEDGVALQVLEDQRISAQLHQDSWGNGLDEDSFDEPNDLMQHPLLEAQVRLLSASGEVLAQEDLGYPLAMVQKAPLKGLPEPVYFLTIDETATMGTYSGPATQLLLPAKQQLTPLNYKAADGKLKTLTLANTGKAAWKIATPAKGGVDELLQVSSFMEGDGEDDFVTRYQTFRFADGQWQVASHQKVGYWDMESDFPSRSAFP</sequence>
<proteinExistence type="predicted"/>